<evidence type="ECO:0008006" key="5">
    <source>
        <dbReference type="Google" id="ProtNLM"/>
    </source>
</evidence>
<comment type="caution">
    <text evidence="3">The sequence shown here is derived from an EMBL/GenBank/DDBJ whole genome shotgun (WGS) entry which is preliminary data.</text>
</comment>
<protein>
    <recommendedName>
        <fullName evidence="5">Secreted protein</fullName>
    </recommendedName>
</protein>
<feature type="region of interest" description="Disordered" evidence="1">
    <location>
        <begin position="23"/>
        <end position="57"/>
    </location>
</feature>
<dbReference type="AlphaFoldDB" id="A0AA40F982"/>
<evidence type="ECO:0000256" key="1">
    <source>
        <dbReference type="SAM" id="MobiDB-lite"/>
    </source>
</evidence>
<feature type="compositionally biased region" description="Polar residues" evidence="1">
    <location>
        <begin position="37"/>
        <end position="56"/>
    </location>
</feature>
<accession>A0AA40F982</accession>
<proteinExistence type="predicted"/>
<feature type="chain" id="PRO_5041362918" description="Secreted protein" evidence="2">
    <location>
        <begin position="25"/>
        <end position="119"/>
    </location>
</feature>
<organism evidence="3 4">
    <name type="scientific">Schizothecium vesticola</name>
    <dbReference type="NCBI Taxonomy" id="314040"/>
    <lineage>
        <taxon>Eukaryota</taxon>
        <taxon>Fungi</taxon>
        <taxon>Dikarya</taxon>
        <taxon>Ascomycota</taxon>
        <taxon>Pezizomycotina</taxon>
        <taxon>Sordariomycetes</taxon>
        <taxon>Sordariomycetidae</taxon>
        <taxon>Sordariales</taxon>
        <taxon>Schizotheciaceae</taxon>
        <taxon>Schizothecium</taxon>
    </lineage>
</organism>
<evidence type="ECO:0000313" key="3">
    <source>
        <dbReference type="EMBL" id="KAK0753431.1"/>
    </source>
</evidence>
<keyword evidence="4" id="KW-1185">Reference proteome</keyword>
<evidence type="ECO:0000256" key="2">
    <source>
        <dbReference type="SAM" id="SignalP"/>
    </source>
</evidence>
<feature type="signal peptide" evidence="2">
    <location>
        <begin position="1"/>
        <end position="24"/>
    </location>
</feature>
<reference evidence="3" key="1">
    <citation type="submission" date="2023-06" db="EMBL/GenBank/DDBJ databases">
        <title>Genome-scale phylogeny and comparative genomics of the fungal order Sordariales.</title>
        <authorList>
            <consortium name="Lawrence Berkeley National Laboratory"/>
            <person name="Hensen N."/>
            <person name="Bonometti L."/>
            <person name="Westerberg I."/>
            <person name="Brannstrom I.O."/>
            <person name="Guillou S."/>
            <person name="Cros-Aarteil S."/>
            <person name="Calhoun S."/>
            <person name="Haridas S."/>
            <person name="Kuo A."/>
            <person name="Mondo S."/>
            <person name="Pangilinan J."/>
            <person name="Riley R."/>
            <person name="LaButti K."/>
            <person name="Andreopoulos B."/>
            <person name="Lipzen A."/>
            <person name="Chen C."/>
            <person name="Yanf M."/>
            <person name="Daum C."/>
            <person name="Ng V."/>
            <person name="Clum A."/>
            <person name="Steindorff A."/>
            <person name="Ohm R."/>
            <person name="Martin F."/>
            <person name="Silar P."/>
            <person name="Natvig D."/>
            <person name="Lalanne C."/>
            <person name="Gautier V."/>
            <person name="Ament-velasquez S.L."/>
            <person name="Kruys A."/>
            <person name="Hutchinson M.I."/>
            <person name="Powell A.J."/>
            <person name="Barry K."/>
            <person name="Miller A.N."/>
            <person name="Grigoriev I.V."/>
            <person name="Debuchy R."/>
            <person name="Gladieux P."/>
            <person name="Thoren M.H."/>
            <person name="Johannesson H."/>
        </authorList>
    </citation>
    <scope>NUCLEOTIDE SEQUENCE</scope>
    <source>
        <strain evidence="3">SMH3187-1</strain>
    </source>
</reference>
<keyword evidence="2" id="KW-0732">Signal</keyword>
<dbReference type="Proteomes" id="UP001172155">
    <property type="component" value="Unassembled WGS sequence"/>
</dbReference>
<evidence type="ECO:0000313" key="4">
    <source>
        <dbReference type="Proteomes" id="UP001172155"/>
    </source>
</evidence>
<gene>
    <name evidence="3" type="ORF">B0T18DRAFT_396779</name>
</gene>
<sequence length="119" mass="13265">MDFNNCPTSPRLVGFLALTTAAAAASTKEPSRAHRAGTSTSPDSNQQMPPTTNPTLFQPRVLRRRFRAGKEGWLRRRRGGWQVLFSWHGGGRGPSAKLARDPSVPSPGALWGRRWRGWW</sequence>
<name>A0AA40F982_9PEZI</name>
<dbReference type="EMBL" id="JAUKUD010000001">
    <property type="protein sequence ID" value="KAK0753431.1"/>
    <property type="molecule type" value="Genomic_DNA"/>
</dbReference>